<dbReference type="PANTHER" id="PTHR43310:SF4">
    <property type="entry name" value="AFR304WP"/>
    <property type="match status" value="1"/>
</dbReference>
<dbReference type="InterPro" id="IPR052706">
    <property type="entry name" value="Membrane-Transporter-like"/>
</dbReference>
<feature type="compositionally biased region" description="Basic and acidic residues" evidence="5">
    <location>
        <begin position="83"/>
        <end position="93"/>
    </location>
</feature>
<keyword evidence="10" id="KW-1185">Reference proteome</keyword>
<feature type="transmembrane region" description="Helical" evidence="6">
    <location>
        <begin position="626"/>
        <end position="650"/>
    </location>
</feature>
<sequence>MGSNGGGGVGCSSQSRTSDSNQNLNSDSQGSSSGTFGLDRLQAGFTASRSSLGALIRRLSSGGSSGRRVPVVGEVSLPPEQSGESRGEFHEGTIAEGQTSALLDGYDDVPNGEIGSHPRRDSETHALASIASGYAKTPPSYSQSSPLRRAGLLQTKSPYSSSNQGASDRDQAAHIHFIPHSQKSIRLNTMQLSNMLLSPPRYGSLPARQHQHGHPQGRRLSSTQRRQGRERDSFIFPTHTVSGDLPPVETSVVKDDPVHASCVPQHITFSVDGPHIDLSLSTGSLSASSHASSSVDALTASTNRFPSTLSFFDSDDSDSGRESDNDTEVGGYGATPRPPTSSLPLVSSAPPRSSSSKSAPSGLSLLLSRAREPDQRAQSDLDRDRGIGSHGVRESPTDLEGNEPAVTFTKPSPTSPNPSPSLHTSHAYETMHVNSRLNPRTHDERTPLLSNARNGVVSAEHSILAYTGRSSPAQSSQSQPHSHSHSHSHSPCKGKRTSGLLSPLTGAISTTVAVGWRETNNVDNWKSAAKALPAVLLGSLLNILDGVSYGMIIFPASSVFAEHQAGPMGVSMFFVSCVIAQLVYTLGGSGFAGANGSMMIEVVPFFHILATSIAEEIGEEYPKEIIATTLVAYALSSILTGLAFFLLGALKLGVVIGFFPRHILVGCIGGVGVFLIQTGLTVSTRLPDDDFAFDLATFKFFFLDSHNLVLWLVPLALAMLLRLLTYKYTHQLLFPMYFITIPILFYVVVAAGQLDLGALRRDGWLFNLATEHVAWYKFYTYLEFNAVRFSPLWNTLPTQFALLFFNVLHPPLNVPALSVSLNEDLDTNKELVGHGYSNLLAGLAGTVPNYLVYVNTLLFYRVGGSTRIAGFLLAVATAALLFIGTGPIAFIPVMVVGALILVLGLDLVKEAVWDTRHRASRNEYITIISIMVCMTVWDFVIGVLFGIIMSCFFFVVQNSQVPSIRAVHNGETAMSSVRRPSSQRDYLREVSKQTTIMNLQGFLFFGTIVSVEECIRDLIEGASWNQNPVRFLVLDLSMAVGIDMSAAEAFVRVHRLVMAKHVILVFCGFDSRSTIGQALETVEVLGAHGVELFSTLNDALEWTENAYLRAWFRSHKTEISAYALPGRREVDVQFAESLVSSPRISHLHDAGNRTIAQAQGFQRDVNVEDHLEPFNTLVKVFSSYGEISLEQFRPMLSSLQRVSIPDGHVLWKQNDVADGLYIVESGVLRARYDFADFTPNLEESMVPGTLAGELTALSDSPRNATVITERPSVLWKLSMQDLRTLEKEHPALFWKFCQLVLKVAKVDYDILLSSLATRR</sequence>
<feature type="transmembrane region" description="Helical" evidence="6">
    <location>
        <begin position="889"/>
        <end position="908"/>
    </location>
</feature>
<keyword evidence="4 6" id="KW-0472">Membrane</keyword>
<feature type="transmembrane region" description="Helical" evidence="6">
    <location>
        <begin position="733"/>
        <end position="754"/>
    </location>
</feature>
<feature type="compositionally biased region" description="Low complexity" evidence="5">
    <location>
        <begin position="470"/>
        <end position="481"/>
    </location>
</feature>
<dbReference type="CDD" id="cd07042">
    <property type="entry name" value="STAS_SulP_like_sulfate_transporter"/>
    <property type="match status" value="1"/>
</dbReference>
<feature type="transmembrane region" description="Helical" evidence="6">
    <location>
        <begin position="662"/>
        <end position="680"/>
    </location>
</feature>
<feature type="compositionally biased region" description="Low complexity" evidence="5">
    <location>
        <begin position="342"/>
        <end position="368"/>
    </location>
</feature>
<evidence type="ECO:0000256" key="3">
    <source>
        <dbReference type="ARBA" id="ARBA00022989"/>
    </source>
</evidence>
<feature type="region of interest" description="Disordered" evidence="5">
    <location>
        <begin position="468"/>
        <end position="499"/>
    </location>
</feature>
<feature type="region of interest" description="Disordered" evidence="5">
    <location>
        <begin position="202"/>
        <end position="230"/>
    </location>
</feature>
<feature type="transmembrane region" description="Helical" evidence="6">
    <location>
        <begin position="867"/>
        <end position="883"/>
    </location>
</feature>
<evidence type="ECO:0000313" key="10">
    <source>
        <dbReference type="Proteomes" id="UP000807025"/>
    </source>
</evidence>
<organism evidence="9 10">
    <name type="scientific">Pleurotus eryngii</name>
    <name type="common">Boletus of the steppes</name>
    <dbReference type="NCBI Taxonomy" id="5323"/>
    <lineage>
        <taxon>Eukaryota</taxon>
        <taxon>Fungi</taxon>
        <taxon>Dikarya</taxon>
        <taxon>Basidiomycota</taxon>
        <taxon>Agaricomycotina</taxon>
        <taxon>Agaricomycetes</taxon>
        <taxon>Agaricomycetidae</taxon>
        <taxon>Agaricales</taxon>
        <taxon>Pleurotineae</taxon>
        <taxon>Pleurotaceae</taxon>
        <taxon>Pleurotus</taxon>
    </lineage>
</organism>
<dbReference type="Pfam" id="PF00027">
    <property type="entry name" value="cNMP_binding"/>
    <property type="match status" value="1"/>
</dbReference>
<dbReference type="PROSITE" id="PS50042">
    <property type="entry name" value="CNMP_BINDING_3"/>
    <property type="match status" value="1"/>
</dbReference>
<keyword evidence="3 6" id="KW-1133">Transmembrane helix</keyword>
<feature type="transmembrane region" description="Helical" evidence="6">
    <location>
        <begin position="928"/>
        <end position="955"/>
    </location>
</feature>
<feature type="compositionally biased region" description="Basic residues" evidence="5">
    <location>
        <begin position="482"/>
        <end position="496"/>
    </location>
</feature>
<dbReference type="Pfam" id="PF01740">
    <property type="entry name" value="STAS"/>
    <property type="match status" value="1"/>
</dbReference>
<comment type="caution">
    <text evidence="9">The sequence shown here is derived from an EMBL/GenBank/DDBJ whole genome shotgun (WGS) entry which is preliminary data.</text>
</comment>
<dbReference type="Pfam" id="PF00916">
    <property type="entry name" value="Sulfate_transp"/>
    <property type="match status" value="1"/>
</dbReference>
<evidence type="ECO:0000256" key="2">
    <source>
        <dbReference type="ARBA" id="ARBA00022692"/>
    </source>
</evidence>
<dbReference type="PROSITE" id="PS50801">
    <property type="entry name" value="STAS"/>
    <property type="match status" value="1"/>
</dbReference>
<dbReference type="InterPro" id="IPR036513">
    <property type="entry name" value="STAS_dom_sf"/>
</dbReference>
<dbReference type="SUPFAM" id="SSF52091">
    <property type="entry name" value="SpoIIaa-like"/>
    <property type="match status" value="1"/>
</dbReference>
<dbReference type="InterPro" id="IPR002645">
    <property type="entry name" value="STAS_dom"/>
</dbReference>
<feature type="domain" description="Cyclic nucleotide-binding" evidence="7">
    <location>
        <begin position="1183"/>
        <end position="1285"/>
    </location>
</feature>
<name>A0A9P6A0Q8_PLEER</name>
<dbReference type="InterPro" id="IPR014710">
    <property type="entry name" value="RmlC-like_jellyroll"/>
</dbReference>
<dbReference type="GO" id="GO:0016020">
    <property type="term" value="C:membrane"/>
    <property type="evidence" value="ECO:0007669"/>
    <property type="project" value="UniProtKB-SubCell"/>
</dbReference>
<feature type="transmembrane region" description="Helical" evidence="6">
    <location>
        <begin position="534"/>
        <end position="556"/>
    </location>
</feature>
<dbReference type="InterPro" id="IPR000595">
    <property type="entry name" value="cNMP-bd_dom"/>
</dbReference>
<evidence type="ECO:0000256" key="6">
    <source>
        <dbReference type="SAM" id="Phobius"/>
    </source>
</evidence>
<dbReference type="EMBL" id="MU154548">
    <property type="protein sequence ID" value="KAF9496937.1"/>
    <property type="molecule type" value="Genomic_DNA"/>
</dbReference>
<feature type="compositionally biased region" description="Basic and acidic residues" evidence="5">
    <location>
        <begin position="369"/>
        <end position="396"/>
    </location>
</feature>
<evidence type="ECO:0000313" key="9">
    <source>
        <dbReference type="EMBL" id="KAF9496937.1"/>
    </source>
</evidence>
<proteinExistence type="predicted"/>
<keyword evidence="2 6" id="KW-0812">Transmembrane</keyword>
<comment type="subcellular location">
    <subcellularLocation>
        <location evidence="1">Membrane</location>
        <topology evidence="1">Multi-pass membrane protein</topology>
    </subcellularLocation>
</comment>
<feature type="region of interest" description="Disordered" evidence="5">
    <location>
        <begin position="1"/>
        <end position="38"/>
    </location>
</feature>
<dbReference type="Gene3D" id="3.30.750.24">
    <property type="entry name" value="STAS domain"/>
    <property type="match status" value="1"/>
</dbReference>
<evidence type="ECO:0000259" key="7">
    <source>
        <dbReference type="PROSITE" id="PS50042"/>
    </source>
</evidence>
<evidence type="ECO:0000256" key="1">
    <source>
        <dbReference type="ARBA" id="ARBA00004141"/>
    </source>
</evidence>
<dbReference type="Proteomes" id="UP000807025">
    <property type="component" value="Unassembled WGS sequence"/>
</dbReference>
<reference evidence="9" key="1">
    <citation type="submission" date="2020-11" db="EMBL/GenBank/DDBJ databases">
        <authorList>
            <consortium name="DOE Joint Genome Institute"/>
            <person name="Ahrendt S."/>
            <person name="Riley R."/>
            <person name="Andreopoulos W."/>
            <person name="Labutti K."/>
            <person name="Pangilinan J."/>
            <person name="Ruiz-Duenas F.J."/>
            <person name="Barrasa J.M."/>
            <person name="Sanchez-Garcia M."/>
            <person name="Camarero S."/>
            <person name="Miyauchi S."/>
            <person name="Serrano A."/>
            <person name="Linde D."/>
            <person name="Babiker R."/>
            <person name="Drula E."/>
            <person name="Ayuso-Fernandez I."/>
            <person name="Pacheco R."/>
            <person name="Padilla G."/>
            <person name="Ferreira P."/>
            <person name="Barriuso J."/>
            <person name="Kellner H."/>
            <person name="Castanera R."/>
            <person name="Alfaro M."/>
            <person name="Ramirez L."/>
            <person name="Pisabarro A.G."/>
            <person name="Kuo A."/>
            <person name="Tritt A."/>
            <person name="Lipzen A."/>
            <person name="He G."/>
            <person name="Yan M."/>
            <person name="Ng V."/>
            <person name="Cullen D."/>
            <person name="Martin F."/>
            <person name="Rosso M.-N."/>
            <person name="Henrissat B."/>
            <person name="Hibbett D."/>
            <person name="Martinez A.T."/>
            <person name="Grigoriev I.V."/>
        </authorList>
    </citation>
    <scope>NUCLEOTIDE SEQUENCE</scope>
    <source>
        <strain evidence="9">ATCC 90797</strain>
    </source>
</reference>
<feature type="transmembrane region" description="Helical" evidence="6">
    <location>
        <begin position="700"/>
        <end position="721"/>
    </location>
</feature>
<feature type="domain" description="STAS" evidence="8">
    <location>
        <begin position="996"/>
        <end position="1103"/>
    </location>
</feature>
<dbReference type="InterPro" id="IPR018490">
    <property type="entry name" value="cNMP-bd_dom_sf"/>
</dbReference>
<evidence type="ECO:0000256" key="5">
    <source>
        <dbReference type="SAM" id="MobiDB-lite"/>
    </source>
</evidence>
<dbReference type="SMART" id="SM00100">
    <property type="entry name" value="cNMP"/>
    <property type="match status" value="1"/>
</dbReference>
<feature type="compositionally biased region" description="Gly residues" evidence="5">
    <location>
        <begin position="1"/>
        <end position="10"/>
    </location>
</feature>
<evidence type="ECO:0000256" key="4">
    <source>
        <dbReference type="ARBA" id="ARBA00023136"/>
    </source>
</evidence>
<dbReference type="SUPFAM" id="SSF51206">
    <property type="entry name" value="cAMP-binding domain-like"/>
    <property type="match status" value="1"/>
</dbReference>
<dbReference type="InterPro" id="IPR011547">
    <property type="entry name" value="SLC26A/SulP_dom"/>
</dbReference>
<accession>A0A9P6A0Q8</accession>
<dbReference type="PANTHER" id="PTHR43310">
    <property type="entry name" value="SULFATE TRANSPORTER YBAR-RELATED"/>
    <property type="match status" value="1"/>
</dbReference>
<feature type="compositionally biased region" description="Low complexity" evidence="5">
    <location>
        <begin position="11"/>
        <end position="34"/>
    </location>
</feature>
<dbReference type="CDD" id="cd00038">
    <property type="entry name" value="CAP_ED"/>
    <property type="match status" value="1"/>
</dbReference>
<feature type="region of interest" description="Disordered" evidence="5">
    <location>
        <begin position="306"/>
        <end position="425"/>
    </location>
</feature>
<feature type="compositionally biased region" description="Low complexity" evidence="5">
    <location>
        <begin position="59"/>
        <end position="76"/>
    </location>
</feature>
<feature type="transmembrane region" description="Helical" evidence="6">
    <location>
        <begin position="568"/>
        <end position="586"/>
    </location>
</feature>
<feature type="region of interest" description="Disordered" evidence="5">
    <location>
        <begin position="59"/>
        <end position="94"/>
    </location>
</feature>
<protein>
    <submittedName>
        <fullName evidence="9">Uncharacterized protein</fullName>
    </submittedName>
</protein>
<evidence type="ECO:0000259" key="8">
    <source>
        <dbReference type="PROSITE" id="PS50801"/>
    </source>
</evidence>
<dbReference type="OrthoDB" id="409725at2759"/>
<feature type="transmembrane region" description="Helical" evidence="6">
    <location>
        <begin position="839"/>
        <end position="860"/>
    </location>
</feature>
<gene>
    <name evidence="9" type="ORF">BDN71DRAFT_1445645</name>
</gene>
<dbReference type="Gene3D" id="2.60.120.10">
    <property type="entry name" value="Jelly Rolls"/>
    <property type="match status" value="1"/>
</dbReference>